<dbReference type="Pfam" id="PF00378">
    <property type="entry name" value="ECH_1"/>
    <property type="match status" value="1"/>
</dbReference>
<evidence type="ECO:0000256" key="2">
    <source>
        <dbReference type="RuleBase" id="RU003707"/>
    </source>
</evidence>
<dbReference type="PROSITE" id="PS00166">
    <property type="entry name" value="ENOYL_COA_HYDRATASE"/>
    <property type="match status" value="1"/>
</dbReference>
<evidence type="ECO:0000256" key="1">
    <source>
        <dbReference type="ARBA" id="ARBA00005254"/>
    </source>
</evidence>
<sequence length="140" mass="14825">MSDTISIEHDARGVATLWLDRAEKHNAMSAQMIAELHRAAEKLGADASVRAVILAAKGKTFCAGGDLGWMREQFEADQATRSREAAKLAHMLQALNTLPKPLIGRVQGNALGGGVGMVSVCDVVIGSDQVVMALTETRLG</sequence>
<dbReference type="InterPro" id="IPR001753">
    <property type="entry name" value="Enoyl-CoA_hydra/iso"/>
</dbReference>
<dbReference type="CDD" id="cd06558">
    <property type="entry name" value="crotonase-like"/>
    <property type="match status" value="1"/>
</dbReference>
<evidence type="ECO:0000313" key="3">
    <source>
        <dbReference type="EMBL" id="HAR53677.1"/>
    </source>
</evidence>
<proteinExistence type="inferred from homology"/>
<dbReference type="InterPro" id="IPR018376">
    <property type="entry name" value="Enoyl-CoA_hyd/isom_CS"/>
</dbReference>
<dbReference type="InterPro" id="IPR029045">
    <property type="entry name" value="ClpP/crotonase-like_dom_sf"/>
</dbReference>
<name>A0A348WGL5_9RHOB</name>
<accession>A0A348WGL5</accession>
<protein>
    <submittedName>
        <fullName evidence="3">Enoyl-CoA hydratase</fullName>
        <ecNumber evidence="3">4.2.1.17</ecNumber>
    </submittedName>
</protein>
<evidence type="ECO:0000313" key="4">
    <source>
        <dbReference type="Proteomes" id="UP000264719"/>
    </source>
</evidence>
<keyword evidence="3" id="KW-0456">Lyase</keyword>
<feature type="non-terminal residue" evidence="3">
    <location>
        <position position="140"/>
    </location>
</feature>
<gene>
    <name evidence="3" type="ORF">DCS45_17640</name>
</gene>
<dbReference type="EMBL" id="DMVW01000170">
    <property type="protein sequence ID" value="HAR53677.1"/>
    <property type="molecule type" value="Genomic_DNA"/>
</dbReference>
<dbReference type="AlphaFoldDB" id="A0A348WGL5"/>
<dbReference type="EC" id="4.2.1.17" evidence="3"/>
<dbReference type="Gene3D" id="3.90.226.10">
    <property type="entry name" value="2-enoyl-CoA Hydratase, Chain A, domain 1"/>
    <property type="match status" value="1"/>
</dbReference>
<organism evidence="3 4">
    <name type="scientific">Roseovarius nubinhibens</name>
    <dbReference type="NCBI Taxonomy" id="314263"/>
    <lineage>
        <taxon>Bacteria</taxon>
        <taxon>Pseudomonadati</taxon>
        <taxon>Pseudomonadota</taxon>
        <taxon>Alphaproteobacteria</taxon>
        <taxon>Rhodobacterales</taxon>
        <taxon>Roseobacteraceae</taxon>
        <taxon>Roseovarius</taxon>
    </lineage>
</organism>
<dbReference type="GO" id="GO:0004300">
    <property type="term" value="F:enoyl-CoA hydratase activity"/>
    <property type="evidence" value="ECO:0007669"/>
    <property type="project" value="UniProtKB-EC"/>
</dbReference>
<dbReference type="PANTHER" id="PTHR42964:SF1">
    <property type="entry name" value="POLYKETIDE BIOSYNTHESIS ENOYL-COA HYDRATASE PKSH-RELATED"/>
    <property type="match status" value="1"/>
</dbReference>
<dbReference type="InterPro" id="IPR051683">
    <property type="entry name" value="Enoyl-CoA_Hydratase/Isomerase"/>
</dbReference>
<dbReference type="SUPFAM" id="SSF52096">
    <property type="entry name" value="ClpP/crotonase"/>
    <property type="match status" value="1"/>
</dbReference>
<dbReference type="Proteomes" id="UP000264719">
    <property type="component" value="Unassembled WGS sequence"/>
</dbReference>
<comment type="caution">
    <text evidence="3">The sequence shown here is derived from an EMBL/GenBank/DDBJ whole genome shotgun (WGS) entry which is preliminary data.</text>
</comment>
<dbReference type="PANTHER" id="PTHR42964">
    <property type="entry name" value="ENOYL-COA HYDRATASE"/>
    <property type="match status" value="1"/>
</dbReference>
<reference evidence="3 4" key="1">
    <citation type="journal article" date="2018" name="Nat. Biotechnol.">
        <title>A standardized bacterial taxonomy based on genome phylogeny substantially revises the tree of life.</title>
        <authorList>
            <person name="Parks D.H."/>
            <person name="Chuvochina M."/>
            <person name="Waite D.W."/>
            <person name="Rinke C."/>
            <person name="Skarshewski A."/>
            <person name="Chaumeil P.A."/>
            <person name="Hugenholtz P."/>
        </authorList>
    </citation>
    <scope>NUCLEOTIDE SEQUENCE [LARGE SCALE GENOMIC DNA]</scope>
    <source>
        <strain evidence="3">UBA9169</strain>
    </source>
</reference>
<comment type="similarity">
    <text evidence="1 2">Belongs to the enoyl-CoA hydratase/isomerase family.</text>
</comment>